<protein>
    <submittedName>
        <fullName evidence="4">Aldose 1-epimerase</fullName>
    </submittedName>
</protein>
<accession>A0A0R2MJX5</accession>
<dbReference type="PATRIC" id="fig|942150.3.peg.1900"/>
<reference evidence="4 5" key="1">
    <citation type="journal article" date="2015" name="Genome Announc.">
        <title>Expanding the biotechnology potential of lactobacilli through comparative genomics of 213 strains and associated genera.</title>
        <authorList>
            <person name="Sun Z."/>
            <person name="Harris H.M."/>
            <person name="McCann A."/>
            <person name="Guo C."/>
            <person name="Argimon S."/>
            <person name="Zhang W."/>
            <person name="Yang X."/>
            <person name="Jeffery I.B."/>
            <person name="Cooney J.C."/>
            <person name="Kagawa T.F."/>
            <person name="Liu W."/>
            <person name="Song Y."/>
            <person name="Salvetti E."/>
            <person name="Wrobel A."/>
            <person name="Rasinkangas P."/>
            <person name="Parkhill J."/>
            <person name="Rea M.C."/>
            <person name="O'Sullivan O."/>
            <person name="Ritari J."/>
            <person name="Douillard F.P."/>
            <person name="Paul Ross R."/>
            <person name="Yang R."/>
            <person name="Briner A.E."/>
            <person name="Felis G.E."/>
            <person name="de Vos W.M."/>
            <person name="Barrangou R."/>
            <person name="Klaenhammer T.R."/>
            <person name="Caufield P.W."/>
            <person name="Cui Y."/>
            <person name="Zhang H."/>
            <person name="O'Toole P.W."/>
        </authorList>
    </citation>
    <scope>NUCLEOTIDE SEQUENCE [LARGE SCALE GENOMIC DNA]</scope>
    <source>
        <strain evidence="4 5">LMG 26013</strain>
    </source>
</reference>
<dbReference type="STRING" id="942150.IV64_GL001829"/>
<evidence type="ECO:0000256" key="3">
    <source>
        <dbReference type="ARBA" id="ARBA00023277"/>
    </source>
</evidence>
<dbReference type="GO" id="GO:0004034">
    <property type="term" value="F:aldose 1-epimerase activity"/>
    <property type="evidence" value="ECO:0007669"/>
    <property type="project" value="TreeGrafter"/>
</dbReference>
<evidence type="ECO:0000313" key="4">
    <source>
        <dbReference type="EMBL" id="KRO13993.1"/>
    </source>
</evidence>
<dbReference type="PANTHER" id="PTHR10091">
    <property type="entry name" value="ALDOSE-1-EPIMERASE"/>
    <property type="match status" value="1"/>
</dbReference>
<dbReference type="Proteomes" id="UP000051783">
    <property type="component" value="Unassembled WGS sequence"/>
</dbReference>
<dbReference type="InterPro" id="IPR047215">
    <property type="entry name" value="Galactose_mutarotase-like"/>
</dbReference>
<dbReference type="InterPro" id="IPR011013">
    <property type="entry name" value="Gal_mutarotase_sf_dom"/>
</dbReference>
<dbReference type="PANTHER" id="PTHR10091:SF0">
    <property type="entry name" value="GALACTOSE MUTAROTASE"/>
    <property type="match status" value="1"/>
</dbReference>
<evidence type="ECO:0000313" key="5">
    <source>
        <dbReference type="Proteomes" id="UP000051783"/>
    </source>
</evidence>
<dbReference type="SUPFAM" id="SSF74650">
    <property type="entry name" value="Galactose mutarotase-like"/>
    <property type="match status" value="1"/>
</dbReference>
<proteinExistence type="inferred from homology"/>
<evidence type="ECO:0000256" key="2">
    <source>
        <dbReference type="ARBA" id="ARBA00023235"/>
    </source>
</evidence>
<dbReference type="GO" id="GO:0005737">
    <property type="term" value="C:cytoplasm"/>
    <property type="evidence" value="ECO:0007669"/>
    <property type="project" value="TreeGrafter"/>
</dbReference>
<organism evidence="4 5">
    <name type="scientific">Lactiplantibacillus xiangfangensis</name>
    <dbReference type="NCBI Taxonomy" id="942150"/>
    <lineage>
        <taxon>Bacteria</taxon>
        <taxon>Bacillati</taxon>
        <taxon>Bacillota</taxon>
        <taxon>Bacilli</taxon>
        <taxon>Lactobacillales</taxon>
        <taxon>Lactobacillaceae</taxon>
        <taxon>Lactiplantibacillus</taxon>
    </lineage>
</organism>
<dbReference type="AlphaFoldDB" id="A0A0R2MJX5"/>
<gene>
    <name evidence="4" type="ORF">IV64_GL001829</name>
</gene>
<dbReference type="InterPro" id="IPR014718">
    <property type="entry name" value="GH-type_carb-bd"/>
</dbReference>
<dbReference type="RefSeq" id="WP_057705607.1">
    <property type="nucleotide sequence ID" value="NZ_JQCL01000029.1"/>
</dbReference>
<dbReference type="InterPro" id="IPR008183">
    <property type="entry name" value="Aldose_1/G6P_1-epimerase"/>
</dbReference>
<dbReference type="GO" id="GO:0033499">
    <property type="term" value="P:galactose catabolic process via UDP-galactose, Leloir pathway"/>
    <property type="evidence" value="ECO:0007669"/>
    <property type="project" value="TreeGrafter"/>
</dbReference>
<name>A0A0R2MJX5_9LACO</name>
<comment type="similarity">
    <text evidence="1">Belongs to the aldose epimerase family.</text>
</comment>
<dbReference type="EMBL" id="JQCL01000029">
    <property type="protein sequence ID" value="KRO13993.1"/>
    <property type="molecule type" value="Genomic_DNA"/>
</dbReference>
<sequence>MKIKKEVFGELNGEKVMRYVLTNSHQTRIAVLSLGGTLQEFVVVENGQEHPLTIGLKTLDDYLHNVFNISQSVGRVAGRIGGAQFVLDGQTYHVDMNEGNHSLHGGYHGFTKINYAGQVAQSDDAASVTLTHHVKASDDHYPGNLALKIKFTLNEKDQVSLEYGAQTDAPTLFNPTNHVYWNVTDGQQSLDHQWLQINSEKRVETAAEKLPTGKLLPVAKTAYDFNQPRTLTTALADLKTENGKVEFDDAYEVTPSLTVPVASVGDTGGQRRIDIYSDRNGLVIFTADPVDGANQDAQRYNSLATEAQTLPDAINHPGFGDITLRPDHPVTRHIMFDYHHLGE</sequence>
<dbReference type="GO" id="GO:0030246">
    <property type="term" value="F:carbohydrate binding"/>
    <property type="evidence" value="ECO:0007669"/>
    <property type="project" value="InterPro"/>
</dbReference>
<keyword evidence="3" id="KW-0119">Carbohydrate metabolism</keyword>
<keyword evidence="2" id="KW-0413">Isomerase</keyword>
<dbReference type="CDD" id="cd09019">
    <property type="entry name" value="galactose_mutarotase_like"/>
    <property type="match status" value="1"/>
</dbReference>
<keyword evidence="5" id="KW-1185">Reference proteome</keyword>
<dbReference type="Pfam" id="PF01263">
    <property type="entry name" value="Aldose_epim"/>
    <property type="match status" value="1"/>
</dbReference>
<evidence type="ECO:0000256" key="1">
    <source>
        <dbReference type="ARBA" id="ARBA00006206"/>
    </source>
</evidence>
<comment type="caution">
    <text evidence="4">The sequence shown here is derived from an EMBL/GenBank/DDBJ whole genome shotgun (WGS) entry which is preliminary data.</text>
</comment>
<dbReference type="GO" id="GO:0006006">
    <property type="term" value="P:glucose metabolic process"/>
    <property type="evidence" value="ECO:0007669"/>
    <property type="project" value="TreeGrafter"/>
</dbReference>
<dbReference type="Gene3D" id="2.70.98.10">
    <property type="match status" value="1"/>
</dbReference>